<sequence>MTPPPKKQKNNASEPVHPSSPGPAVTVQQQSKDIIQAAVISSPVPRLPLRPSGLSSSRANPTSESSHLLEPLDKDSSDDFGILGGAGRSSFSLPRKMLSVPLSRYSIPSARPKRPFDEAFPRPESPELGHEPLLRATQSGKEDDAGNEVAKLVNRIISNLEKEVENEKKAKELATSQVEQLTKQLEAEKKANARLTGRINAFQQRAGEDYDAINHVKKALSKVENMLIDCREELTDVMDRTAHESI</sequence>
<feature type="compositionally biased region" description="Basic and acidic residues" evidence="2">
    <location>
        <begin position="114"/>
        <end position="130"/>
    </location>
</feature>
<dbReference type="Proteomes" id="UP001390339">
    <property type="component" value="Unassembled WGS sequence"/>
</dbReference>
<feature type="region of interest" description="Disordered" evidence="2">
    <location>
        <begin position="107"/>
        <end position="130"/>
    </location>
</feature>
<evidence type="ECO:0000313" key="3">
    <source>
        <dbReference type="EMBL" id="KAK8877661.1"/>
    </source>
</evidence>
<gene>
    <name evidence="3" type="ORF">PGQ11_002607</name>
</gene>
<keyword evidence="4" id="KW-1185">Reference proteome</keyword>
<evidence type="ECO:0000256" key="2">
    <source>
        <dbReference type="SAM" id="MobiDB-lite"/>
    </source>
</evidence>
<feature type="compositionally biased region" description="Low complexity" evidence="2">
    <location>
        <begin position="41"/>
        <end position="58"/>
    </location>
</feature>
<protein>
    <submittedName>
        <fullName evidence="3">Uncharacterized protein</fullName>
    </submittedName>
</protein>
<evidence type="ECO:0000256" key="1">
    <source>
        <dbReference type="SAM" id="Coils"/>
    </source>
</evidence>
<comment type="caution">
    <text evidence="3">The sequence shown here is derived from an EMBL/GenBank/DDBJ whole genome shotgun (WGS) entry which is preliminary data.</text>
</comment>
<evidence type="ECO:0000313" key="4">
    <source>
        <dbReference type="Proteomes" id="UP001390339"/>
    </source>
</evidence>
<keyword evidence="1" id="KW-0175">Coiled coil</keyword>
<proteinExistence type="predicted"/>
<accession>A0ABR2JJH4</accession>
<organism evidence="3 4">
    <name type="scientific">Apiospora arundinis</name>
    <dbReference type="NCBI Taxonomy" id="335852"/>
    <lineage>
        <taxon>Eukaryota</taxon>
        <taxon>Fungi</taxon>
        <taxon>Dikarya</taxon>
        <taxon>Ascomycota</taxon>
        <taxon>Pezizomycotina</taxon>
        <taxon>Sordariomycetes</taxon>
        <taxon>Xylariomycetidae</taxon>
        <taxon>Amphisphaeriales</taxon>
        <taxon>Apiosporaceae</taxon>
        <taxon>Apiospora</taxon>
    </lineage>
</organism>
<feature type="region of interest" description="Disordered" evidence="2">
    <location>
        <begin position="1"/>
        <end position="92"/>
    </location>
</feature>
<dbReference type="EMBL" id="JAPCWZ010000002">
    <property type="protein sequence ID" value="KAK8877661.1"/>
    <property type="molecule type" value="Genomic_DNA"/>
</dbReference>
<reference evidence="3 4" key="1">
    <citation type="journal article" date="2024" name="IMA Fungus">
        <title>Apiospora arundinis, a panoply of carbohydrate-active enzymes and secondary metabolites.</title>
        <authorList>
            <person name="Sorensen T."/>
            <person name="Petersen C."/>
            <person name="Muurmann A.T."/>
            <person name="Christiansen J.V."/>
            <person name="Brundto M.L."/>
            <person name="Overgaard C.K."/>
            <person name="Boysen A.T."/>
            <person name="Wollenberg R.D."/>
            <person name="Larsen T.O."/>
            <person name="Sorensen J.L."/>
            <person name="Nielsen K.L."/>
            <person name="Sondergaard T.E."/>
        </authorList>
    </citation>
    <scope>NUCLEOTIDE SEQUENCE [LARGE SCALE GENOMIC DNA]</scope>
    <source>
        <strain evidence="3 4">AAU 773</strain>
    </source>
</reference>
<feature type="coiled-coil region" evidence="1">
    <location>
        <begin position="150"/>
        <end position="205"/>
    </location>
</feature>
<name>A0ABR2JJH4_9PEZI</name>